<evidence type="ECO:0000256" key="9">
    <source>
        <dbReference type="SAM" id="Phobius"/>
    </source>
</evidence>
<evidence type="ECO:0000256" key="8">
    <source>
        <dbReference type="ARBA" id="ARBA00023224"/>
    </source>
</evidence>
<evidence type="ECO:0000256" key="2">
    <source>
        <dbReference type="ARBA" id="ARBA00010663"/>
    </source>
</evidence>
<dbReference type="Proteomes" id="UP000326759">
    <property type="component" value="Unassembled WGS sequence"/>
</dbReference>
<dbReference type="PROSITE" id="PS50262">
    <property type="entry name" value="G_PROTEIN_RECEP_F1_2"/>
    <property type="match status" value="1"/>
</dbReference>
<feature type="domain" description="G-protein coupled receptors family 1 profile" evidence="10">
    <location>
        <begin position="110"/>
        <end position="149"/>
    </location>
</feature>
<dbReference type="SUPFAM" id="SSF81321">
    <property type="entry name" value="Family A G protein-coupled receptor-like"/>
    <property type="match status" value="1"/>
</dbReference>
<keyword evidence="5" id="KW-0297">G-protein coupled receptor</keyword>
<keyword evidence="4 9" id="KW-1133">Transmembrane helix</keyword>
<reference evidence="11 12" key="1">
    <citation type="journal article" date="2019" name="PLoS Biol.">
        <title>Sex chromosomes control vertical transmission of feminizing Wolbachia symbionts in an isopod.</title>
        <authorList>
            <person name="Becking T."/>
            <person name="Chebbi M.A."/>
            <person name="Giraud I."/>
            <person name="Moumen B."/>
            <person name="Laverre T."/>
            <person name="Caubet Y."/>
            <person name="Peccoud J."/>
            <person name="Gilbert C."/>
            <person name="Cordaux R."/>
        </authorList>
    </citation>
    <scope>NUCLEOTIDE SEQUENCE [LARGE SCALE GENOMIC DNA]</scope>
    <source>
        <strain evidence="11">ANa2</strain>
        <tissue evidence="11">Whole body excluding digestive tract and cuticle</tissue>
    </source>
</reference>
<dbReference type="InterPro" id="IPR000276">
    <property type="entry name" value="GPCR_Rhodpsn"/>
</dbReference>
<protein>
    <submittedName>
        <fullName evidence="11">Substance-K receptor</fullName>
    </submittedName>
</protein>
<feature type="transmembrane region" description="Helical" evidence="9">
    <location>
        <begin position="92"/>
        <end position="118"/>
    </location>
</feature>
<dbReference type="PANTHER" id="PTHR45695:SF9">
    <property type="entry name" value="LEUCOKININ RECEPTOR"/>
    <property type="match status" value="1"/>
</dbReference>
<keyword evidence="6 9" id="KW-0472">Membrane</keyword>
<dbReference type="AlphaFoldDB" id="A0A5N5SY07"/>
<evidence type="ECO:0000259" key="10">
    <source>
        <dbReference type="PROSITE" id="PS50262"/>
    </source>
</evidence>
<evidence type="ECO:0000256" key="6">
    <source>
        <dbReference type="ARBA" id="ARBA00023136"/>
    </source>
</evidence>
<dbReference type="GO" id="GO:0004930">
    <property type="term" value="F:G protein-coupled receptor activity"/>
    <property type="evidence" value="ECO:0007669"/>
    <property type="project" value="UniProtKB-KW"/>
</dbReference>
<organism evidence="11 12">
    <name type="scientific">Armadillidium nasatum</name>
    <dbReference type="NCBI Taxonomy" id="96803"/>
    <lineage>
        <taxon>Eukaryota</taxon>
        <taxon>Metazoa</taxon>
        <taxon>Ecdysozoa</taxon>
        <taxon>Arthropoda</taxon>
        <taxon>Crustacea</taxon>
        <taxon>Multicrustacea</taxon>
        <taxon>Malacostraca</taxon>
        <taxon>Eumalacostraca</taxon>
        <taxon>Peracarida</taxon>
        <taxon>Isopoda</taxon>
        <taxon>Oniscidea</taxon>
        <taxon>Crinocheta</taxon>
        <taxon>Armadillidiidae</taxon>
        <taxon>Armadillidium</taxon>
    </lineage>
</organism>
<dbReference type="InterPro" id="IPR017452">
    <property type="entry name" value="GPCR_Rhodpsn_7TM"/>
</dbReference>
<dbReference type="EMBL" id="SEYY01018845">
    <property type="protein sequence ID" value="KAB7498912.1"/>
    <property type="molecule type" value="Genomic_DNA"/>
</dbReference>
<comment type="caution">
    <text evidence="11">The sequence shown here is derived from an EMBL/GenBank/DDBJ whole genome shotgun (WGS) entry which is preliminary data.</text>
</comment>
<gene>
    <name evidence="11" type="primary">TACR2</name>
    <name evidence="11" type="ORF">Anas_08316</name>
</gene>
<comment type="subcellular location">
    <subcellularLocation>
        <location evidence="1">Membrane</location>
        <topology evidence="1">Multi-pass membrane protein</topology>
    </subcellularLocation>
</comment>
<dbReference type="Pfam" id="PF00001">
    <property type="entry name" value="7tm_1"/>
    <property type="match status" value="1"/>
</dbReference>
<dbReference type="PANTHER" id="PTHR45695">
    <property type="entry name" value="LEUCOKININ RECEPTOR-RELATED"/>
    <property type="match status" value="1"/>
</dbReference>
<evidence type="ECO:0000256" key="1">
    <source>
        <dbReference type="ARBA" id="ARBA00004141"/>
    </source>
</evidence>
<dbReference type="GO" id="GO:0005886">
    <property type="term" value="C:plasma membrane"/>
    <property type="evidence" value="ECO:0007669"/>
    <property type="project" value="TreeGrafter"/>
</dbReference>
<name>A0A5N5SY07_9CRUS</name>
<evidence type="ECO:0000313" key="11">
    <source>
        <dbReference type="EMBL" id="KAB7498912.1"/>
    </source>
</evidence>
<dbReference type="Gene3D" id="1.20.1070.10">
    <property type="entry name" value="Rhodopsin 7-helix transmembrane proteins"/>
    <property type="match status" value="1"/>
</dbReference>
<proteinExistence type="inferred from homology"/>
<feature type="transmembrane region" description="Helical" evidence="9">
    <location>
        <begin position="130"/>
        <end position="149"/>
    </location>
</feature>
<dbReference type="PRINTS" id="PR00237">
    <property type="entry name" value="GPCRRHODOPSN"/>
</dbReference>
<evidence type="ECO:0000256" key="7">
    <source>
        <dbReference type="ARBA" id="ARBA00023170"/>
    </source>
</evidence>
<comment type="similarity">
    <text evidence="2">Belongs to the G-protein coupled receptor 1 family.</text>
</comment>
<keyword evidence="3 9" id="KW-0812">Transmembrane</keyword>
<accession>A0A5N5SY07</accession>
<dbReference type="OrthoDB" id="6379735at2759"/>
<keyword evidence="8" id="KW-0807">Transducer</keyword>
<keyword evidence="12" id="KW-1185">Reference proteome</keyword>
<evidence type="ECO:0000256" key="3">
    <source>
        <dbReference type="ARBA" id="ARBA00022692"/>
    </source>
</evidence>
<keyword evidence="7 11" id="KW-0675">Receptor</keyword>
<sequence length="168" mass="19399">MEHMNFVKILLPKMNPHLTLSENFTIIPPELFDQSHVGRNYEDFQEYLHNLLEALKSNSSLDIFNESFKTIEDFMNFHNTYNESSHQVPTELVVLLSILYGSISLIAVIGNALVMWIVASSRNMHSVTNYFIANLALADIIIGLFSIPFQEEKEYNEIKKDNDLDIWS</sequence>
<evidence type="ECO:0000256" key="4">
    <source>
        <dbReference type="ARBA" id="ARBA00022989"/>
    </source>
</evidence>
<evidence type="ECO:0000313" key="12">
    <source>
        <dbReference type="Proteomes" id="UP000326759"/>
    </source>
</evidence>
<evidence type="ECO:0000256" key="5">
    <source>
        <dbReference type="ARBA" id="ARBA00023040"/>
    </source>
</evidence>